<keyword evidence="1 4" id="KW-0597">Phosphoprotein</keyword>
<dbReference type="PROSITE" id="PS50110">
    <property type="entry name" value="RESPONSE_REGULATORY"/>
    <property type="match status" value="1"/>
</dbReference>
<dbReference type="SMART" id="SM00448">
    <property type="entry name" value="REC"/>
    <property type="match status" value="1"/>
</dbReference>
<accession>A0A4R3KYC3</accession>
<dbReference type="OrthoDB" id="9790442at2"/>
<dbReference type="InterPro" id="IPR001789">
    <property type="entry name" value="Sig_transdc_resp-reg_receiver"/>
</dbReference>
<feature type="domain" description="OmpR/PhoB-type" evidence="7">
    <location>
        <begin position="130"/>
        <end position="227"/>
    </location>
</feature>
<dbReference type="CDD" id="cd17574">
    <property type="entry name" value="REC_OmpR"/>
    <property type="match status" value="1"/>
</dbReference>
<proteinExistence type="predicted"/>
<protein>
    <submittedName>
        <fullName evidence="8">DNA-binding response OmpR family regulator</fullName>
    </submittedName>
</protein>
<feature type="DNA-binding region" description="OmpR/PhoB-type" evidence="5">
    <location>
        <begin position="130"/>
        <end position="227"/>
    </location>
</feature>
<keyword evidence="2" id="KW-0902">Two-component regulatory system</keyword>
<dbReference type="AlphaFoldDB" id="A0A4R3KYC3"/>
<dbReference type="SUPFAM" id="SSF46894">
    <property type="entry name" value="C-terminal effector domain of the bipartite response regulators"/>
    <property type="match status" value="1"/>
</dbReference>
<evidence type="ECO:0000313" key="8">
    <source>
        <dbReference type="EMBL" id="TCS88992.1"/>
    </source>
</evidence>
<dbReference type="CDD" id="cd00383">
    <property type="entry name" value="trans_reg_C"/>
    <property type="match status" value="1"/>
</dbReference>
<dbReference type="InterPro" id="IPR011006">
    <property type="entry name" value="CheY-like_superfamily"/>
</dbReference>
<dbReference type="EMBL" id="SMAD01000002">
    <property type="protein sequence ID" value="TCS88992.1"/>
    <property type="molecule type" value="Genomic_DNA"/>
</dbReference>
<dbReference type="GO" id="GO:0006355">
    <property type="term" value="P:regulation of DNA-templated transcription"/>
    <property type="evidence" value="ECO:0007669"/>
    <property type="project" value="InterPro"/>
</dbReference>
<dbReference type="Proteomes" id="UP000295807">
    <property type="component" value="Unassembled WGS sequence"/>
</dbReference>
<evidence type="ECO:0000256" key="1">
    <source>
        <dbReference type="ARBA" id="ARBA00022553"/>
    </source>
</evidence>
<sequence length="227" mass="25961">MKRTKVLYIEDEPALGRIVKESLESRDFSVSMGTDGGEAIASFLRNKPDICVLDIMLPEKDGYTIAREIRRISPTVPIIFLTAKTQTEDLLKGFESGGNDYIHKPFSMEELIVRISNLLQLTSGLSSPSPEIIPLGQYTFFPLRYELQNGADTRKLSYREANLLMIFMENRNALVKRKDILLRIWGDDSFFNSRTLDVYITKLREYLRKDPSIEIITVKGVGYHFVA</sequence>
<dbReference type="InterPro" id="IPR001867">
    <property type="entry name" value="OmpR/PhoB-type_DNA-bd"/>
</dbReference>
<dbReference type="Pfam" id="PF00486">
    <property type="entry name" value="Trans_reg_C"/>
    <property type="match status" value="1"/>
</dbReference>
<dbReference type="InterPro" id="IPR039420">
    <property type="entry name" value="WalR-like"/>
</dbReference>
<dbReference type="Gene3D" id="3.40.50.2300">
    <property type="match status" value="1"/>
</dbReference>
<evidence type="ECO:0000256" key="5">
    <source>
        <dbReference type="PROSITE-ProRule" id="PRU01091"/>
    </source>
</evidence>
<feature type="domain" description="Response regulatory" evidence="6">
    <location>
        <begin position="5"/>
        <end position="119"/>
    </location>
</feature>
<organism evidence="8 9">
    <name type="scientific">Anseongella ginsenosidimutans</name>
    <dbReference type="NCBI Taxonomy" id="496056"/>
    <lineage>
        <taxon>Bacteria</taxon>
        <taxon>Pseudomonadati</taxon>
        <taxon>Bacteroidota</taxon>
        <taxon>Sphingobacteriia</taxon>
        <taxon>Sphingobacteriales</taxon>
        <taxon>Sphingobacteriaceae</taxon>
        <taxon>Anseongella</taxon>
    </lineage>
</organism>
<name>A0A4R3KYC3_9SPHI</name>
<evidence type="ECO:0000259" key="7">
    <source>
        <dbReference type="PROSITE" id="PS51755"/>
    </source>
</evidence>
<keyword evidence="3 5" id="KW-0238">DNA-binding</keyword>
<reference evidence="8 9" key="1">
    <citation type="submission" date="2019-03" db="EMBL/GenBank/DDBJ databases">
        <title>Genomic Encyclopedia of Type Strains, Phase IV (KMG-IV): sequencing the most valuable type-strain genomes for metagenomic binning, comparative biology and taxonomic classification.</title>
        <authorList>
            <person name="Goeker M."/>
        </authorList>
    </citation>
    <scope>NUCLEOTIDE SEQUENCE [LARGE SCALE GENOMIC DNA]</scope>
    <source>
        <strain evidence="8 9">DSM 21100</strain>
    </source>
</reference>
<feature type="modified residue" description="4-aspartylphosphate" evidence="4">
    <location>
        <position position="54"/>
    </location>
</feature>
<evidence type="ECO:0000256" key="4">
    <source>
        <dbReference type="PROSITE-ProRule" id="PRU00169"/>
    </source>
</evidence>
<evidence type="ECO:0000259" key="6">
    <source>
        <dbReference type="PROSITE" id="PS50110"/>
    </source>
</evidence>
<gene>
    <name evidence="8" type="ORF">EDD80_102183</name>
</gene>
<comment type="caution">
    <text evidence="8">The sequence shown here is derived from an EMBL/GenBank/DDBJ whole genome shotgun (WGS) entry which is preliminary data.</text>
</comment>
<dbReference type="PANTHER" id="PTHR48111">
    <property type="entry name" value="REGULATOR OF RPOS"/>
    <property type="match status" value="1"/>
</dbReference>
<dbReference type="PROSITE" id="PS51755">
    <property type="entry name" value="OMPR_PHOB"/>
    <property type="match status" value="1"/>
</dbReference>
<evidence type="ECO:0000256" key="3">
    <source>
        <dbReference type="ARBA" id="ARBA00023125"/>
    </source>
</evidence>
<keyword evidence="9" id="KW-1185">Reference proteome</keyword>
<evidence type="ECO:0000256" key="2">
    <source>
        <dbReference type="ARBA" id="ARBA00023012"/>
    </source>
</evidence>
<evidence type="ECO:0000313" key="9">
    <source>
        <dbReference type="Proteomes" id="UP000295807"/>
    </source>
</evidence>
<dbReference type="GO" id="GO:0032993">
    <property type="term" value="C:protein-DNA complex"/>
    <property type="evidence" value="ECO:0007669"/>
    <property type="project" value="TreeGrafter"/>
</dbReference>
<dbReference type="InterPro" id="IPR036388">
    <property type="entry name" value="WH-like_DNA-bd_sf"/>
</dbReference>
<dbReference type="InterPro" id="IPR016032">
    <property type="entry name" value="Sig_transdc_resp-reg_C-effctor"/>
</dbReference>
<dbReference type="Gene3D" id="1.10.10.10">
    <property type="entry name" value="Winged helix-like DNA-binding domain superfamily/Winged helix DNA-binding domain"/>
    <property type="match status" value="1"/>
</dbReference>
<dbReference type="RefSeq" id="WP_132128096.1">
    <property type="nucleotide sequence ID" value="NZ_CP042432.1"/>
</dbReference>
<dbReference type="PANTHER" id="PTHR48111:SF40">
    <property type="entry name" value="PHOSPHATE REGULON TRANSCRIPTIONAL REGULATORY PROTEIN PHOB"/>
    <property type="match status" value="1"/>
</dbReference>
<dbReference type="GO" id="GO:0005829">
    <property type="term" value="C:cytosol"/>
    <property type="evidence" value="ECO:0007669"/>
    <property type="project" value="TreeGrafter"/>
</dbReference>
<dbReference type="GO" id="GO:0000976">
    <property type="term" value="F:transcription cis-regulatory region binding"/>
    <property type="evidence" value="ECO:0007669"/>
    <property type="project" value="TreeGrafter"/>
</dbReference>
<dbReference type="Pfam" id="PF00072">
    <property type="entry name" value="Response_reg"/>
    <property type="match status" value="1"/>
</dbReference>
<dbReference type="GO" id="GO:0000156">
    <property type="term" value="F:phosphorelay response regulator activity"/>
    <property type="evidence" value="ECO:0007669"/>
    <property type="project" value="TreeGrafter"/>
</dbReference>
<dbReference type="SUPFAM" id="SSF52172">
    <property type="entry name" value="CheY-like"/>
    <property type="match status" value="1"/>
</dbReference>
<dbReference type="SMART" id="SM00862">
    <property type="entry name" value="Trans_reg_C"/>
    <property type="match status" value="1"/>
</dbReference>